<evidence type="ECO:0000313" key="2">
    <source>
        <dbReference type="EMBL" id="EAW20904.1"/>
    </source>
</evidence>
<gene>
    <name evidence="2" type="ORF">NFIA_114360</name>
</gene>
<proteinExistence type="predicted"/>
<protein>
    <submittedName>
        <fullName evidence="2">Uncharacterized protein</fullName>
    </submittedName>
</protein>
<organism evidence="2 3">
    <name type="scientific">Neosartorya fischeri (strain ATCC 1020 / DSM 3700 / CBS 544.65 / FGSC A1164 / JCM 1740 / NRRL 181 / WB 181)</name>
    <name type="common">Aspergillus fischerianus</name>
    <dbReference type="NCBI Taxonomy" id="331117"/>
    <lineage>
        <taxon>Eukaryota</taxon>
        <taxon>Fungi</taxon>
        <taxon>Dikarya</taxon>
        <taxon>Ascomycota</taxon>
        <taxon>Pezizomycotina</taxon>
        <taxon>Eurotiomycetes</taxon>
        <taxon>Eurotiomycetidae</taxon>
        <taxon>Eurotiales</taxon>
        <taxon>Aspergillaceae</taxon>
        <taxon>Aspergillus</taxon>
        <taxon>Aspergillus subgen. Fumigati</taxon>
    </lineage>
</organism>
<sequence>MSVQQDEMTLSDALNKTIIDLTASPVFGAPDSTTVTKAVTGLEPSIVTLLDKIIDKIIDKKTCSDPPVRPASSCRTSKPSRV</sequence>
<dbReference type="GeneID" id="4589471"/>
<dbReference type="HOGENOM" id="CLU_2558821_0_0_1"/>
<dbReference type="RefSeq" id="XP_001262801.1">
    <property type="nucleotide sequence ID" value="XM_001262800.1"/>
</dbReference>
<evidence type="ECO:0000313" key="3">
    <source>
        <dbReference type="Proteomes" id="UP000006702"/>
    </source>
</evidence>
<dbReference type="InterPro" id="IPR021054">
    <property type="entry name" value="Cell_wall_mannoprotein_1"/>
</dbReference>
<keyword evidence="3" id="KW-1185">Reference proteome</keyword>
<reference evidence="3" key="1">
    <citation type="journal article" date="2008" name="PLoS Genet.">
        <title>Genomic islands in the pathogenic filamentous fungus Aspergillus fumigatus.</title>
        <authorList>
            <person name="Fedorova N.D."/>
            <person name="Khaldi N."/>
            <person name="Joardar V.S."/>
            <person name="Maiti R."/>
            <person name="Amedeo P."/>
            <person name="Anderson M.J."/>
            <person name="Crabtree J."/>
            <person name="Silva J.C."/>
            <person name="Badger J.H."/>
            <person name="Albarraq A."/>
            <person name="Angiuoli S."/>
            <person name="Bussey H."/>
            <person name="Bowyer P."/>
            <person name="Cotty P.J."/>
            <person name="Dyer P.S."/>
            <person name="Egan A."/>
            <person name="Galens K."/>
            <person name="Fraser-Liggett C.M."/>
            <person name="Haas B.J."/>
            <person name="Inman J.M."/>
            <person name="Kent R."/>
            <person name="Lemieux S."/>
            <person name="Malavazi I."/>
            <person name="Orvis J."/>
            <person name="Roemer T."/>
            <person name="Ronning C.M."/>
            <person name="Sundaram J.P."/>
            <person name="Sutton G."/>
            <person name="Turner G."/>
            <person name="Venter J.C."/>
            <person name="White O.R."/>
            <person name="Whitty B.R."/>
            <person name="Youngman P."/>
            <person name="Wolfe K.H."/>
            <person name="Goldman G.H."/>
            <person name="Wortman J.R."/>
            <person name="Jiang B."/>
            <person name="Denning D.W."/>
            <person name="Nierman W.C."/>
        </authorList>
    </citation>
    <scope>NUCLEOTIDE SEQUENCE [LARGE SCALE GENOMIC DNA]</scope>
    <source>
        <strain evidence="3">ATCC 1020 / DSM 3700 / CBS 544.65 / FGSC A1164 / JCM 1740 / NRRL 181 / WB 181</strain>
    </source>
</reference>
<accession>A1D943</accession>
<dbReference type="KEGG" id="nfi:NFIA_114360"/>
<feature type="region of interest" description="Disordered" evidence="1">
    <location>
        <begin position="63"/>
        <end position="82"/>
    </location>
</feature>
<dbReference type="Proteomes" id="UP000006702">
    <property type="component" value="Unassembled WGS sequence"/>
</dbReference>
<name>A1D943_NEOFI</name>
<dbReference type="AlphaFoldDB" id="A1D943"/>
<dbReference type="Pfam" id="PF12296">
    <property type="entry name" value="HsbA"/>
    <property type="match status" value="1"/>
</dbReference>
<evidence type="ECO:0000256" key="1">
    <source>
        <dbReference type="SAM" id="MobiDB-lite"/>
    </source>
</evidence>
<dbReference type="OrthoDB" id="3485059at2759"/>
<dbReference type="EMBL" id="DS027692">
    <property type="protein sequence ID" value="EAW20904.1"/>
    <property type="molecule type" value="Genomic_DNA"/>
</dbReference>
<feature type="compositionally biased region" description="Polar residues" evidence="1">
    <location>
        <begin position="73"/>
        <end position="82"/>
    </location>
</feature>
<dbReference type="VEuPathDB" id="FungiDB:NFIA_114360"/>